<dbReference type="InterPro" id="IPR050708">
    <property type="entry name" value="T6SS_VgrG/RHS"/>
</dbReference>
<proteinExistence type="predicted"/>
<feature type="region of interest" description="Disordered" evidence="1">
    <location>
        <begin position="1196"/>
        <end position="1221"/>
    </location>
</feature>
<feature type="compositionally biased region" description="Polar residues" evidence="1">
    <location>
        <begin position="1196"/>
        <end position="1207"/>
    </location>
</feature>
<evidence type="ECO:0000313" key="3">
    <source>
        <dbReference type="Proteomes" id="UP000679220"/>
    </source>
</evidence>
<evidence type="ECO:0000313" key="2">
    <source>
        <dbReference type="EMBL" id="MBR8534953.1"/>
    </source>
</evidence>
<organism evidence="2 3">
    <name type="scientific">Carboxylicivirga sediminis</name>
    <dbReference type="NCBI Taxonomy" id="2006564"/>
    <lineage>
        <taxon>Bacteria</taxon>
        <taxon>Pseudomonadati</taxon>
        <taxon>Bacteroidota</taxon>
        <taxon>Bacteroidia</taxon>
        <taxon>Marinilabiliales</taxon>
        <taxon>Marinilabiliaceae</taxon>
        <taxon>Carboxylicivirga</taxon>
    </lineage>
</organism>
<sequence length="2209" mass="242531">MKSFLLSIIYIFIFGSLALAQITEPQRIIEGEEIEDLPPLDNTCNITGVSPTSLTFLGHVGEQKTITLYGMYSSCDVPYLYPEYLSFAKTAYNKYTITLSYLPSTTQETKTTIRFIGSNDIVMLPITIKAPIPPLVGGSISSPKTSIYSGESPGTFVNTVSASGGSGTIYYQWQRSTNNSTWSNISGATGSSYSPGNLYSKTYFRRKATAGSKTAYSNTITISLLFSPGSISHSQTVDYNSSSPVTLFANVVPSGGSGTYSYQWQKSTDNSYWSNVYNSTSGPSGGLESAPTVDEDFLEIDEFYNVGPLTQSSYYRVRVTSGSQTKYTNTVKVTVRPTSGSIGGAQTINYNATASTLTNSSSPLGGNKTYSYQWQSSTNNSSWSDISGATSVTYSPGAQTNSRYYRRRVYSDGNYAYSSSVKVTVRPTAGSIKSAQTIDYNATPASLTNNSSPVGGNGSFNYQWQSSTDNSSWSNISGANASSYSPGRLTRSIYYRRRVYSDGNYAYTGSVKIKVKPTSGSIGSSQTIDYNATITTLTNSSSPAGGNGSYSYQWQSSNNNSTWSNISGATSSSYGPGKGTRSCYYRRRVYSDGYYAYSSSLKVTVKPTGGGIGSNQTINYNTSSPTIPNSSSPLGGNGSYSYQWQSSSNNSNWSNISGATNSSYFPGTLTASRYYRRKVTSDGQTAYSGSVKIIVKPTAGSIKSAQTINYNATPTGLINNSSPVGGNGSYSYQWQSSSNNSSWSNISGATSSSYSPGRLTRSIYYRRRVYSDGNYAYSGGVKITVKPSAGSISGNQTINYNSLAVSLNSSSIAAGGNGSYSYQWQSSLNNSSWSNISGATSSSYSPGQLSNSHYYRRKVTSDGNSTFTGSVKVTVRPYPGGISGGKTIGYNAVAGAFSNVTPAAGGNSSLNYQWQISTNNTSWSNISGATGSSYSSSSKLTTSRYYRRAVSSDGNTTYTSSVKVIVKPVGGTIAGNQRIDANSIPQTLTNTQSAYGGNGSYQYQWQQHTGDGMWLNIIGATGSTYTPGELNTTFYYRRKVTSDNNTSYSNMIKVGVSPVYAETDMDMNWTETISYSYDEGSSEPQMTGWSKSYTDGIGRNIQSQSIDMESCNAIVSETLYDKLGRGVLNTMAVPVHQSQLSYITGFVRKEDGSEYTAQDYGAVGHGVNTLGWYYSAENDFEPYIDHTDYPFSRVDYSNTQPGATRRTSAPGAEHRMGSGNESEVYAMPASDDELAWMKAFEPTVEHKGLVKTISINADEQQVVSYANSDGAAIASCLVNVKSTTARPYVYRVVPGVNYVDIHLPPGVRNIKVERGTANRVVNLQNDDPVHTHSVAVGGVYVTDDDGGFYRVKGSNDLEVSVTHGSYSHHNLNIYDKGGRLKRSYTPLAIEKKLAGETIDMVTKYTYNSLGWLTKVDSPDEGISQFVYRADGAIRFSQNAEQEKEGRFSYTNYDEFGRPVESGEYVGTITFAQVQANPEMNISADISKLTQRHRTWYGSDGNQRNQSFVEGAVSKTEYDGNITYYSYTYDGNVEWVIRSHAWLGDKKIEYSYDFLGNVTEVAYQRNQSDAFMHYYEYNANQNLSAVYTSNAVNPEKQIQARYYYYPHGPLRRVELANNVQGIDYVYNLNGLLKGINHPELSPGEGPGSDTNDLFALALDYYSDDYKGNGLYSATVGITNNYGGNIAMTRWKHSSDNEQQAYKIAYNKRNYLSEAEYGIILNDGTFKARTDSAYKVRNISYDANGNIKTLNRNGHGDNIKMDKLAYNYQAAFPNRLDHMIDSYGTTSLGDIGTQVAGTYQYNNIGQLIANYETGNEHLFKYDVTGKVKQVTKTNGSNIGTYYYDDAGFRVASETSNGNTYYVRDLSGNIMAIYDDSGNPIEYPIYGSTRIGTSIKGGSTFASYYELTDHLGNVRAVVKGDDKTINTRRDYYPFGWEMKGRLFEGTNYRYGYQGQFAERDEETDYNHFEARLWDSRIGRWLTTDPAGQFASPYLGMGNNPLMGIDPDGREWYVNRITGKQKYFEPGSAGIFWKQNWGGSKILLHDPVKYDIDFNLKLGIGGGLSFAEISLLRGSIGNLHLIDAKTSIDFKNDFVDLNREDNNYILGYGVDHGSAYGRERLRMQSYSFGILGENRASEKFSITDYHLRQADHYSGTYYPVVQKESSSSVFIKHSIEKVSLNIHNVKYDEKAVSGSWGVGLVYYFKITRSGGVF</sequence>
<dbReference type="Proteomes" id="UP000679220">
    <property type="component" value="Unassembled WGS sequence"/>
</dbReference>
<reference evidence="2" key="1">
    <citation type="journal article" date="2018" name="Int. J. Syst. Evol. Microbiol.">
        <title>Carboxylicivirga sediminis sp. nov., isolated from coastal sediment.</title>
        <authorList>
            <person name="Wang F.Q."/>
            <person name="Ren L.H."/>
            <person name="Zou R.J."/>
            <person name="Sun Y.Z."/>
            <person name="Liu X.J."/>
            <person name="Jiang F."/>
            <person name="Liu L.J."/>
        </authorList>
    </citation>
    <scope>NUCLEOTIDE SEQUENCE</scope>
    <source>
        <strain evidence="2">JR1</strain>
    </source>
</reference>
<reference evidence="2" key="2">
    <citation type="submission" date="2021-04" db="EMBL/GenBank/DDBJ databases">
        <authorList>
            <person name="Zhang T."/>
            <person name="Zhang Y."/>
            <person name="Lu D."/>
            <person name="Zuo D."/>
            <person name="Du Z."/>
        </authorList>
    </citation>
    <scope>NUCLEOTIDE SEQUENCE</scope>
    <source>
        <strain evidence="2">JR1</strain>
    </source>
</reference>
<dbReference type="NCBIfam" id="TIGR03696">
    <property type="entry name" value="Rhs_assc_core"/>
    <property type="match status" value="1"/>
</dbReference>
<accession>A0A941F2J2</accession>
<gene>
    <name evidence="2" type="ORF">KDU71_05220</name>
</gene>
<dbReference type="Gene3D" id="2.60.40.2700">
    <property type="match status" value="7"/>
</dbReference>
<dbReference type="PANTHER" id="PTHR32305">
    <property type="match status" value="1"/>
</dbReference>
<keyword evidence="3" id="KW-1185">Reference proteome</keyword>
<dbReference type="InterPro" id="IPR022385">
    <property type="entry name" value="Rhs_assc_core"/>
</dbReference>
<dbReference type="RefSeq" id="WP_212188852.1">
    <property type="nucleotide sequence ID" value="NZ_JAGTAR010000005.1"/>
</dbReference>
<name>A0A941F2J2_9BACT</name>
<dbReference type="EMBL" id="JAGTAR010000005">
    <property type="protein sequence ID" value="MBR8534953.1"/>
    <property type="molecule type" value="Genomic_DNA"/>
</dbReference>
<dbReference type="PANTHER" id="PTHR32305:SF15">
    <property type="entry name" value="PROTEIN RHSA-RELATED"/>
    <property type="match status" value="1"/>
</dbReference>
<protein>
    <submittedName>
        <fullName evidence="2">RHS repeat-associated core domain-containing protein</fullName>
    </submittedName>
</protein>
<evidence type="ECO:0000256" key="1">
    <source>
        <dbReference type="SAM" id="MobiDB-lite"/>
    </source>
</evidence>
<dbReference type="Gene3D" id="2.180.10.10">
    <property type="entry name" value="RHS repeat-associated core"/>
    <property type="match status" value="1"/>
</dbReference>
<comment type="caution">
    <text evidence="2">The sequence shown here is derived from an EMBL/GenBank/DDBJ whole genome shotgun (WGS) entry which is preliminary data.</text>
</comment>